<dbReference type="HOGENOM" id="CLU_2562977_0_0_1"/>
<dbReference type="AlphaFoldDB" id="K7L1G1"/>
<reference evidence="1 2" key="1">
    <citation type="journal article" date="2010" name="Nature">
        <title>Genome sequence of the palaeopolyploid soybean.</title>
        <authorList>
            <person name="Schmutz J."/>
            <person name="Cannon S.B."/>
            <person name="Schlueter J."/>
            <person name="Ma J."/>
            <person name="Mitros T."/>
            <person name="Nelson W."/>
            <person name="Hyten D.L."/>
            <person name="Song Q."/>
            <person name="Thelen J.J."/>
            <person name="Cheng J."/>
            <person name="Xu D."/>
            <person name="Hellsten U."/>
            <person name="May G.D."/>
            <person name="Yu Y."/>
            <person name="Sakurai T."/>
            <person name="Umezawa T."/>
            <person name="Bhattacharyya M.K."/>
            <person name="Sandhu D."/>
            <person name="Valliyodan B."/>
            <person name="Lindquist E."/>
            <person name="Peto M."/>
            <person name="Grant D."/>
            <person name="Shu S."/>
            <person name="Goodstein D."/>
            <person name="Barry K."/>
            <person name="Futrell-Griggs M."/>
            <person name="Abernathy B."/>
            <person name="Du J."/>
            <person name="Tian Z."/>
            <person name="Zhu L."/>
            <person name="Gill N."/>
            <person name="Joshi T."/>
            <person name="Libault M."/>
            <person name="Sethuraman A."/>
            <person name="Zhang X.-C."/>
            <person name="Shinozaki K."/>
            <person name="Nguyen H.T."/>
            <person name="Wing R.A."/>
            <person name="Cregan P."/>
            <person name="Specht J."/>
            <person name="Grimwood J."/>
            <person name="Rokhsar D."/>
            <person name="Stacey G."/>
            <person name="Shoemaker R.C."/>
            <person name="Jackson S.A."/>
        </authorList>
    </citation>
    <scope>NUCLEOTIDE SEQUENCE [LARGE SCALE GENOMIC DNA]</scope>
    <source>
        <strain evidence="2">cv. Williams 82</strain>
        <tissue evidence="1">Callus</tissue>
    </source>
</reference>
<dbReference type="EMBL" id="CM000840">
    <property type="protein sequence ID" value="KRH49091.1"/>
    <property type="molecule type" value="Genomic_DNA"/>
</dbReference>
<keyword evidence="3" id="KW-1185">Reference proteome</keyword>
<proteinExistence type="predicted"/>
<reference evidence="2" key="2">
    <citation type="submission" date="2018-02" db="UniProtKB">
        <authorList>
            <consortium name="EnsemblPlants"/>
        </authorList>
    </citation>
    <scope>IDENTIFICATION</scope>
    <source>
        <strain evidence="2">Williams 82</strain>
    </source>
</reference>
<accession>K7L1G1</accession>
<reference evidence="1" key="3">
    <citation type="submission" date="2018-07" db="EMBL/GenBank/DDBJ databases">
        <title>WGS assembly of Glycine max.</title>
        <authorList>
            <person name="Schmutz J."/>
            <person name="Cannon S."/>
            <person name="Schlueter J."/>
            <person name="Ma J."/>
            <person name="Mitros T."/>
            <person name="Nelson W."/>
            <person name="Hyten D."/>
            <person name="Song Q."/>
            <person name="Thelen J."/>
            <person name="Cheng J."/>
            <person name="Xu D."/>
            <person name="Hellsten U."/>
            <person name="May G."/>
            <person name="Yu Y."/>
            <person name="Sakurai T."/>
            <person name="Umezawa T."/>
            <person name="Bhattacharyya M."/>
            <person name="Sandhu D."/>
            <person name="Valliyodan B."/>
            <person name="Lindquist E."/>
            <person name="Peto M."/>
            <person name="Grant D."/>
            <person name="Shu S."/>
            <person name="Goodstein D."/>
            <person name="Barry K."/>
            <person name="Futrell-Griggs M."/>
            <person name="Abernathy B."/>
            <person name="Du J."/>
            <person name="Tian Z."/>
            <person name="Zhu L."/>
            <person name="Gill N."/>
            <person name="Joshi T."/>
            <person name="Libault M."/>
            <person name="Sethuraman A."/>
            <person name="Zhang X."/>
            <person name="Shinozaki K."/>
            <person name="Nguyen H."/>
            <person name="Wing R."/>
            <person name="Cregan P."/>
            <person name="Specht J."/>
            <person name="Grimwood J."/>
            <person name="Rokhsar D."/>
            <person name="Stacey G."/>
            <person name="Shoemaker R."/>
            <person name="Jackson S."/>
        </authorList>
    </citation>
    <scope>NUCLEOTIDE SEQUENCE</scope>
    <source>
        <tissue evidence="1">Callus</tissue>
    </source>
</reference>
<dbReference type="Proteomes" id="UP000008827">
    <property type="component" value="Chromosome 7"/>
</dbReference>
<protein>
    <recommendedName>
        <fullName evidence="4">BED-type domain-containing protein</fullName>
    </recommendedName>
</protein>
<organism evidence="2">
    <name type="scientific">Glycine max</name>
    <name type="common">Soybean</name>
    <name type="synonym">Glycine hispida</name>
    <dbReference type="NCBI Taxonomy" id="3847"/>
    <lineage>
        <taxon>Eukaryota</taxon>
        <taxon>Viridiplantae</taxon>
        <taxon>Streptophyta</taxon>
        <taxon>Embryophyta</taxon>
        <taxon>Tracheophyta</taxon>
        <taxon>Spermatophyta</taxon>
        <taxon>Magnoliopsida</taxon>
        <taxon>eudicotyledons</taxon>
        <taxon>Gunneridae</taxon>
        <taxon>Pentapetalae</taxon>
        <taxon>rosids</taxon>
        <taxon>fabids</taxon>
        <taxon>Fabales</taxon>
        <taxon>Fabaceae</taxon>
        <taxon>Papilionoideae</taxon>
        <taxon>50 kb inversion clade</taxon>
        <taxon>NPAAA clade</taxon>
        <taxon>indigoferoid/millettioid clade</taxon>
        <taxon>Phaseoleae</taxon>
        <taxon>Glycine</taxon>
        <taxon>Glycine subgen. Soja</taxon>
    </lineage>
</organism>
<gene>
    <name evidence="1" type="ORF">GLYMA_07G131600</name>
</gene>
<dbReference type="EnsemblPlants" id="KRH49091">
    <property type="protein sequence ID" value="KRH49091"/>
    <property type="gene ID" value="GLYMA_07G131600"/>
</dbReference>
<evidence type="ECO:0000313" key="3">
    <source>
        <dbReference type="Proteomes" id="UP000008827"/>
    </source>
</evidence>
<evidence type="ECO:0000313" key="1">
    <source>
        <dbReference type="EMBL" id="KRH49091.1"/>
    </source>
</evidence>
<name>K7L1G1_SOYBN</name>
<dbReference type="InParanoid" id="K7L1G1"/>
<evidence type="ECO:0008006" key="4">
    <source>
        <dbReference type="Google" id="ProtNLM"/>
    </source>
</evidence>
<evidence type="ECO:0000313" key="2">
    <source>
        <dbReference type="EnsemblPlants" id="KRH49091"/>
    </source>
</evidence>
<sequence length="82" mass="8868">MAPSQPPSEQPILGSIASSTGSAYIGDNLDIVWEWNSLKDINNKKAVICDFCLKTTMGGITRAKRHQMGMKGDVGVCQKNLT</sequence>
<dbReference type="Gramene" id="KRH49091">
    <property type="protein sequence ID" value="KRH49091"/>
    <property type="gene ID" value="GLYMA_07G131600"/>
</dbReference>
<dbReference type="PaxDb" id="3847-GLYMA07G15752.1"/>